<keyword evidence="4" id="KW-1185">Reference proteome</keyword>
<feature type="transmembrane region" description="Helical" evidence="1">
    <location>
        <begin position="21"/>
        <end position="43"/>
    </location>
</feature>
<organism evidence="3 4">
    <name type="scientific">Motilimonas cestriensis</name>
    <dbReference type="NCBI Taxonomy" id="2742685"/>
    <lineage>
        <taxon>Bacteria</taxon>
        <taxon>Pseudomonadati</taxon>
        <taxon>Pseudomonadota</taxon>
        <taxon>Gammaproteobacteria</taxon>
        <taxon>Alteromonadales</taxon>
        <taxon>Alteromonadales genera incertae sedis</taxon>
        <taxon>Motilimonas</taxon>
    </lineage>
</organism>
<dbReference type="RefSeq" id="WP_233054419.1">
    <property type="nucleotide sequence ID" value="NZ_CP170335.1"/>
</dbReference>
<gene>
    <name evidence="3" type="ORF">K6Y31_18345</name>
</gene>
<proteinExistence type="predicted"/>
<evidence type="ECO:0000313" key="4">
    <source>
        <dbReference type="Proteomes" id="UP001201273"/>
    </source>
</evidence>
<evidence type="ECO:0000256" key="1">
    <source>
        <dbReference type="SAM" id="Phobius"/>
    </source>
</evidence>
<evidence type="ECO:0000313" key="3">
    <source>
        <dbReference type="EMBL" id="MCE2596747.1"/>
    </source>
</evidence>
<name>A0ABS8WEK2_9GAMM</name>
<dbReference type="EMBL" id="JAIMJA010000024">
    <property type="protein sequence ID" value="MCE2596747.1"/>
    <property type="molecule type" value="Genomic_DNA"/>
</dbReference>
<dbReference type="Pfam" id="PF07811">
    <property type="entry name" value="TadE"/>
    <property type="match status" value="1"/>
</dbReference>
<dbReference type="Proteomes" id="UP001201273">
    <property type="component" value="Unassembled WGS sequence"/>
</dbReference>
<accession>A0ABS8WEK2</accession>
<keyword evidence="1" id="KW-0812">Transmembrane</keyword>
<protein>
    <submittedName>
        <fullName evidence="3">Pilus assembly protein</fullName>
    </submittedName>
</protein>
<reference evidence="3 4" key="1">
    <citation type="journal article" date="2022" name="Environ. Microbiol. Rep.">
        <title>Eco-phylogenetic analyses reveal divergent evolution of vitamin B12 metabolism in the marine bacterial family 'Psychromonadaceae'.</title>
        <authorList>
            <person name="Jin X."/>
            <person name="Yang Y."/>
            <person name="Cao H."/>
            <person name="Gao B."/>
            <person name="Zhao Z."/>
        </authorList>
    </citation>
    <scope>NUCLEOTIDE SEQUENCE [LARGE SCALE GENOMIC DNA]</scope>
    <source>
        <strain evidence="3 4">MKS20</strain>
    </source>
</reference>
<sequence>MSTQCQSLLKHRQRGVVSIEAALLFPVILVLLFLFLDVARIHWQYSILDQSMRSTLRDLLVSDWRQQPLTKSLIKQKLTDYGHGLIDKVDIQVQQYTSLQALLAVSAESEDQQPTITTPDDPVFKVTATLETKLLFTPISWFGNQPLRYTSTLILHPSQLFD</sequence>
<dbReference type="InterPro" id="IPR012495">
    <property type="entry name" value="TadE-like_dom"/>
</dbReference>
<comment type="caution">
    <text evidence="3">The sequence shown here is derived from an EMBL/GenBank/DDBJ whole genome shotgun (WGS) entry which is preliminary data.</text>
</comment>
<keyword evidence="1" id="KW-0472">Membrane</keyword>
<feature type="domain" description="TadE-like" evidence="2">
    <location>
        <begin position="15"/>
        <end position="54"/>
    </location>
</feature>
<evidence type="ECO:0000259" key="2">
    <source>
        <dbReference type="Pfam" id="PF07811"/>
    </source>
</evidence>
<keyword evidence="1" id="KW-1133">Transmembrane helix</keyword>